<accession>A0A8K0RB74</accession>
<evidence type="ECO:0000256" key="6">
    <source>
        <dbReference type="SAM" id="MobiDB-lite"/>
    </source>
</evidence>
<comment type="caution">
    <text evidence="9">The sequence shown here is derived from an EMBL/GenBank/DDBJ whole genome shotgun (WGS) entry which is preliminary data.</text>
</comment>
<feature type="transmembrane region" description="Helical" evidence="7">
    <location>
        <begin position="16"/>
        <end position="34"/>
    </location>
</feature>
<evidence type="ECO:0000313" key="9">
    <source>
        <dbReference type="EMBL" id="KAH7089559.1"/>
    </source>
</evidence>
<feature type="transmembrane region" description="Helical" evidence="7">
    <location>
        <begin position="97"/>
        <end position="120"/>
    </location>
</feature>
<evidence type="ECO:0000256" key="4">
    <source>
        <dbReference type="ARBA" id="ARBA00023136"/>
    </source>
</evidence>
<evidence type="ECO:0000313" key="10">
    <source>
        <dbReference type="Proteomes" id="UP000813461"/>
    </source>
</evidence>
<feature type="compositionally biased region" description="Basic and acidic residues" evidence="6">
    <location>
        <begin position="332"/>
        <end position="359"/>
    </location>
</feature>
<dbReference type="GO" id="GO:0016020">
    <property type="term" value="C:membrane"/>
    <property type="evidence" value="ECO:0007669"/>
    <property type="project" value="UniProtKB-SubCell"/>
</dbReference>
<keyword evidence="4 7" id="KW-0472">Membrane</keyword>
<evidence type="ECO:0000256" key="5">
    <source>
        <dbReference type="ARBA" id="ARBA00038359"/>
    </source>
</evidence>
<feature type="transmembrane region" description="Helical" evidence="7">
    <location>
        <begin position="46"/>
        <end position="66"/>
    </location>
</feature>
<organism evidence="9 10">
    <name type="scientific">Paraphoma chrysanthemicola</name>
    <dbReference type="NCBI Taxonomy" id="798071"/>
    <lineage>
        <taxon>Eukaryota</taxon>
        <taxon>Fungi</taxon>
        <taxon>Dikarya</taxon>
        <taxon>Ascomycota</taxon>
        <taxon>Pezizomycotina</taxon>
        <taxon>Dothideomycetes</taxon>
        <taxon>Pleosporomycetidae</taxon>
        <taxon>Pleosporales</taxon>
        <taxon>Pleosporineae</taxon>
        <taxon>Phaeosphaeriaceae</taxon>
        <taxon>Paraphoma</taxon>
    </lineage>
</organism>
<protein>
    <recommendedName>
        <fullName evidence="8">Rhodopsin domain-containing protein</fullName>
    </recommendedName>
</protein>
<dbReference type="EMBL" id="JAGMVJ010000006">
    <property type="protein sequence ID" value="KAH7089559.1"/>
    <property type="molecule type" value="Genomic_DNA"/>
</dbReference>
<sequence length="385" mass="42511">MSSLTNGFAQGTVLKVAYSMLGLTSAVILARIGLNILRPKSLIASDYFVFLAFAFYATMCALYISVSPYMHRVYGVLNEEIPPYPEMAEDTIIMTKMIFAAPCMFWLTLWSIKVSLLLLYRRLLIGLERRYTIIWWGILAICVVTFAGNYIMYFRSCGTIPGFWTGGCSGNPAKNAQLASLYYSFTVDTTTNLMIMALPIKLTWSLQMPRSKKIAILLLFASGFVCILFACLRVAQVAINAAKPEADGQPLDPTWLAIWGMVECSIAVIIGTCPAFAILINAFRTKSTYDSRGYRKQTDSKSGGGEVALQTIGSMSTRERNQKLGLQSSDSHWADVHSSREDLRAEDADEDRGLGAEYGRGRGHEGIMVRTTVVQKEASVGVHAI</sequence>
<comment type="similarity">
    <text evidence="5">Belongs to the SAT4 family.</text>
</comment>
<dbReference type="Proteomes" id="UP000813461">
    <property type="component" value="Unassembled WGS sequence"/>
</dbReference>
<dbReference type="InterPro" id="IPR049326">
    <property type="entry name" value="Rhodopsin_dom_fungi"/>
</dbReference>
<dbReference type="InterPro" id="IPR052337">
    <property type="entry name" value="SAT4-like"/>
</dbReference>
<comment type="subcellular location">
    <subcellularLocation>
        <location evidence="1">Membrane</location>
        <topology evidence="1">Multi-pass membrane protein</topology>
    </subcellularLocation>
</comment>
<evidence type="ECO:0000256" key="7">
    <source>
        <dbReference type="SAM" id="Phobius"/>
    </source>
</evidence>
<keyword evidence="3 7" id="KW-1133">Transmembrane helix</keyword>
<feature type="transmembrane region" description="Helical" evidence="7">
    <location>
        <begin position="214"/>
        <end position="235"/>
    </location>
</feature>
<keyword evidence="10" id="KW-1185">Reference proteome</keyword>
<feature type="region of interest" description="Disordered" evidence="6">
    <location>
        <begin position="317"/>
        <end position="359"/>
    </location>
</feature>
<dbReference type="PANTHER" id="PTHR33048">
    <property type="entry name" value="PTH11-LIKE INTEGRAL MEMBRANE PROTEIN (AFU_ORTHOLOGUE AFUA_5G11245)"/>
    <property type="match status" value="1"/>
</dbReference>
<dbReference type="AlphaFoldDB" id="A0A8K0RB74"/>
<gene>
    <name evidence="9" type="ORF">FB567DRAFT_618786</name>
</gene>
<evidence type="ECO:0000259" key="8">
    <source>
        <dbReference type="Pfam" id="PF20684"/>
    </source>
</evidence>
<keyword evidence="2 7" id="KW-0812">Transmembrane</keyword>
<evidence type="ECO:0000256" key="2">
    <source>
        <dbReference type="ARBA" id="ARBA00022692"/>
    </source>
</evidence>
<evidence type="ECO:0000256" key="3">
    <source>
        <dbReference type="ARBA" id="ARBA00022989"/>
    </source>
</evidence>
<dbReference type="Pfam" id="PF20684">
    <property type="entry name" value="Fung_rhodopsin"/>
    <property type="match status" value="1"/>
</dbReference>
<proteinExistence type="inferred from homology"/>
<feature type="transmembrane region" description="Helical" evidence="7">
    <location>
        <begin position="181"/>
        <end position="202"/>
    </location>
</feature>
<feature type="domain" description="Rhodopsin" evidence="8">
    <location>
        <begin position="31"/>
        <end position="280"/>
    </location>
</feature>
<reference evidence="9" key="1">
    <citation type="journal article" date="2021" name="Nat. Commun.">
        <title>Genetic determinants of endophytism in the Arabidopsis root mycobiome.</title>
        <authorList>
            <person name="Mesny F."/>
            <person name="Miyauchi S."/>
            <person name="Thiergart T."/>
            <person name="Pickel B."/>
            <person name="Atanasova L."/>
            <person name="Karlsson M."/>
            <person name="Huettel B."/>
            <person name="Barry K.W."/>
            <person name="Haridas S."/>
            <person name="Chen C."/>
            <person name="Bauer D."/>
            <person name="Andreopoulos W."/>
            <person name="Pangilinan J."/>
            <person name="LaButti K."/>
            <person name="Riley R."/>
            <person name="Lipzen A."/>
            <person name="Clum A."/>
            <person name="Drula E."/>
            <person name="Henrissat B."/>
            <person name="Kohler A."/>
            <person name="Grigoriev I.V."/>
            <person name="Martin F.M."/>
            <person name="Hacquard S."/>
        </authorList>
    </citation>
    <scope>NUCLEOTIDE SEQUENCE</scope>
    <source>
        <strain evidence="9">MPI-SDFR-AT-0120</strain>
    </source>
</reference>
<dbReference type="PANTHER" id="PTHR33048:SF146">
    <property type="entry name" value="INTEGRAL MEMBRANE PROTEIN"/>
    <property type="match status" value="1"/>
</dbReference>
<evidence type="ECO:0000256" key="1">
    <source>
        <dbReference type="ARBA" id="ARBA00004141"/>
    </source>
</evidence>
<dbReference type="OrthoDB" id="2988756at2759"/>
<feature type="transmembrane region" description="Helical" evidence="7">
    <location>
        <begin position="132"/>
        <end position="153"/>
    </location>
</feature>
<feature type="transmembrane region" description="Helical" evidence="7">
    <location>
        <begin position="255"/>
        <end position="283"/>
    </location>
</feature>
<name>A0A8K0RB74_9PLEO</name>